<sequence>MNEAQIPKQIQKMNKFILQEAEEKANEIYISAEEEYNIEKLRLVEEGKRKIREEYEHKLKQLEVRFRMEYSKQVNAFRIKLHQAQDDVVNAMKKSASKELLHVTDDTKTYGKLLKDLTVQSLSRLKEPLVLLRCREVDCKIVESVLDEAKQQYAEKAKVHPPKVTIDDCVYLPPPPTDVNSHGPFCSGGVVLASQNGKIVNENTLDARLDLAFLKKLPEKCDSGNKLDMKYDSASHLKYGLCTQNPGVSPMDWVSSIAHNQGVSPMDLYSTKFGVLL</sequence>
<evidence type="ECO:0000313" key="4">
    <source>
        <dbReference type="EMBL" id="KAJ4978425.1"/>
    </source>
</evidence>
<dbReference type="AlphaFoldDB" id="A0A9Q0KXA4"/>
<name>A0A9Q0KXA4_9MAGN</name>
<dbReference type="Pfam" id="PF01991">
    <property type="entry name" value="vATP-synt_E"/>
    <property type="match status" value="1"/>
</dbReference>
<dbReference type="Gene3D" id="3.30.2320.30">
    <property type="entry name" value="ATP synthase, E subunit, C-terminal"/>
    <property type="match status" value="1"/>
</dbReference>
<keyword evidence="5" id="KW-1185">Reference proteome</keyword>
<keyword evidence="2" id="KW-0813">Transport</keyword>
<accession>A0A9Q0KXA4</accession>
<evidence type="ECO:0000313" key="5">
    <source>
        <dbReference type="Proteomes" id="UP001141806"/>
    </source>
</evidence>
<organism evidence="4 5">
    <name type="scientific">Protea cynaroides</name>
    <dbReference type="NCBI Taxonomy" id="273540"/>
    <lineage>
        <taxon>Eukaryota</taxon>
        <taxon>Viridiplantae</taxon>
        <taxon>Streptophyta</taxon>
        <taxon>Embryophyta</taxon>
        <taxon>Tracheophyta</taxon>
        <taxon>Spermatophyta</taxon>
        <taxon>Magnoliopsida</taxon>
        <taxon>Proteales</taxon>
        <taxon>Proteaceae</taxon>
        <taxon>Protea</taxon>
    </lineage>
</organism>
<dbReference type="InterPro" id="IPR002842">
    <property type="entry name" value="ATPase_V1_Esu"/>
</dbReference>
<proteinExistence type="inferred from homology"/>
<evidence type="ECO:0000256" key="2">
    <source>
        <dbReference type="ARBA" id="ARBA00022448"/>
    </source>
</evidence>
<dbReference type="InterPro" id="IPR038495">
    <property type="entry name" value="ATPase_E_C"/>
</dbReference>
<evidence type="ECO:0000256" key="1">
    <source>
        <dbReference type="ARBA" id="ARBA00005901"/>
    </source>
</evidence>
<dbReference type="SUPFAM" id="SSF160527">
    <property type="entry name" value="V-type ATPase subunit E-like"/>
    <property type="match status" value="1"/>
</dbReference>
<comment type="caution">
    <text evidence="4">The sequence shown here is derived from an EMBL/GenBank/DDBJ whole genome shotgun (WGS) entry which is preliminary data.</text>
</comment>
<reference evidence="4" key="1">
    <citation type="journal article" date="2023" name="Plant J.">
        <title>The genome of the king protea, Protea cynaroides.</title>
        <authorList>
            <person name="Chang J."/>
            <person name="Duong T.A."/>
            <person name="Schoeman C."/>
            <person name="Ma X."/>
            <person name="Roodt D."/>
            <person name="Barker N."/>
            <person name="Li Z."/>
            <person name="Van de Peer Y."/>
            <person name="Mizrachi E."/>
        </authorList>
    </citation>
    <scope>NUCLEOTIDE SEQUENCE</scope>
    <source>
        <tissue evidence="4">Young leaves</tissue>
    </source>
</reference>
<dbReference type="Gene3D" id="6.10.250.1620">
    <property type="match status" value="1"/>
</dbReference>
<keyword evidence="3" id="KW-0406">Ion transport</keyword>
<dbReference type="PANTHER" id="PTHR45715">
    <property type="entry name" value="ATPASE H+-TRANSPORTING V1 SUBUNIT E1A-RELATED"/>
    <property type="match status" value="1"/>
</dbReference>
<gene>
    <name evidence="4" type="ORF">NE237_009205</name>
</gene>
<protein>
    <submittedName>
        <fullName evidence="4">Uncharacterized protein</fullName>
    </submittedName>
</protein>
<dbReference type="Proteomes" id="UP001141806">
    <property type="component" value="Unassembled WGS sequence"/>
</dbReference>
<dbReference type="OrthoDB" id="10263003at2759"/>
<evidence type="ECO:0000256" key="3">
    <source>
        <dbReference type="ARBA" id="ARBA00023065"/>
    </source>
</evidence>
<dbReference type="GO" id="GO:0046961">
    <property type="term" value="F:proton-transporting ATPase activity, rotational mechanism"/>
    <property type="evidence" value="ECO:0007669"/>
    <property type="project" value="InterPro"/>
</dbReference>
<dbReference type="EMBL" id="JAMYWD010000002">
    <property type="protein sequence ID" value="KAJ4978425.1"/>
    <property type="molecule type" value="Genomic_DNA"/>
</dbReference>
<comment type="similarity">
    <text evidence="1">Belongs to the V-ATPase E subunit family.</text>
</comment>
<dbReference type="GO" id="GO:0033178">
    <property type="term" value="C:proton-transporting two-sector ATPase complex, catalytic domain"/>
    <property type="evidence" value="ECO:0007669"/>
    <property type="project" value="InterPro"/>
</dbReference>